<organism evidence="4 5">
    <name type="scientific">Candidatus Scalindua japonica</name>
    <dbReference type="NCBI Taxonomy" id="1284222"/>
    <lineage>
        <taxon>Bacteria</taxon>
        <taxon>Pseudomonadati</taxon>
        <taxon>Planctomycetota</taxon>
        <taxon>Candidatus Brocadiia</taxon>
        <taxon>Candidatus Brocadiales</taxon>
        <taxon>Candidatus Scalinduaceae</taxon>
        <taxon>Candidatus Scalindua</taxon>
    </lineage>
</organism>
<evidence type="ECO:0000256" key="1">
    <source>
        <dbReference type="SAM" id="MobiDB-lite"/>
    </source>
</evidence>
<feature type="domain" description="Transposase IS66 C-terminal" evidence="3">
    <location>
        <begin position="145"/>
        <end position="170"/>
    </location>
</feature>
<dbReference type="Pfam" id="PF13817">
    <property type="entry name" value="DDE_Tnp_IS66_C"/>
    <property type="match status" value="1"/>
</dbReference>
<dbReference type="InterPro" id="IPR023378">
    <property type="entry name" value="YheA/YmcA-like_dom_sf"/>
</dbReference>
<protein>
    <submittedName>
        <fullName evidence="4">Transposase IS66</fullName>
    </submittedName>
</protein>
<gene>
    <name evidence="4" type="ORF">SCALIN_C28_0275</name>
</gene>
<dbReference type="Gene3D" id="1.20.1500.10">
    <property type="entry name" value="YheA/YmcA-like"/>
    <property type="match status" value="1"/>
</dbReference>
<comment type="caution">
    <text evidence="4">The sequence shown here is derived from an EMBL/GenBank/DDBJ whole genome shotgun (WGS) entry which is preliminary data.</text>
</comment>
<dbReference type="OrthoDB" id="288185at2"/>
<dbReference type="InterPro" id="IPR052344">
    <property type="entry name" value="Transposase-related"/>
</dbReference>
<dbReference type="AlphaFoldDB" id="A0A286U1Q1"/>
<proteinExistence type="predicted"/>
<dbReference type="Proteomes" id="UP000218542">
    <property type="component" value="Unassembled WGS sequence"/>
</dbReference>
<sequence length="271" mass="31783">MGCWAHVRRKFDVARKASSPGAANIARQGMELIRELYYLDNQEKEKPPDQRKRYRQEVVKSCLDKIRSWINRNQVQAFSYGGLLSNAFTYINNQWSKLTVFVEDGRLQLDNNNAERHIRPIATGRKVWLFAQSEAGARATATWYSLVETARANGLEPYWYLRKVFEEMPMYLRDRKPVNDEDPGKQDYKEEEPIERSDELEKHSKKVYALEKELKPVEVEDKKRLQQLKEKAASNQSIQNFLKVQVDYVELMTKVNKCIEAELTSKKSQNE</sequence>
<dbReference type="PANTHER" id="PTHR33678:SF1">
    <property type="entry name" value="BLL1576 PROTEIN"/>
    <property type="match status" value="1"/>
</dbReference>
<evidence type="ECO:0000313" key="4">
    <source>
        <dbReference type="EMBL" id="GAX62073.1"/>
    </source>
</evidence>
<feature type="region of interest" description="Disordered" evidence="1">
    <location>
        <begin position="175"/>
        <end position="200"/>
    </location>
</feature>
<dbReference type="InterPro" id="IPR039552">
    <property type="entry name" value="IS66_C"/>
</dbReference>
<reference evidence="5" key="1">
    <citation type="journal article" date="2017" name="Environ. Microbiol. Rep.">
        <title>Genetic Diversity of Marine Anaerobic Ammonium-Oxidizing Bacteria as Revealed by Genomic and Proteomic Analyses of 'Candidatus Scalindua japonica'.</title>
        <authorList>
            <person name="Oshiki M."/>
            <person name="Mizuto K."/>
            <person name="Kimura Z."/>
            <person name="Kindaichi T."/>
            <person name="Satoh H."/>
            <person name="Okabe S."/>
        </authorList>
    </citation>
    <scope>NUCLEOTIDE SEQUENCE [LARGE SCALE GENOMIC DNA]</scope>
    <source>
        <strain evidence="5">husup-a2</strain>
    </source>
</reference>
<dbReference type="SUPFAM" id="SSF158622">
    <property type="entry name" value="YheA/YmcA-like"/>
    <property type="match status" value="1"/>
</dbReference>
<keyword evidence="5" id="KW-1185">Reference proteome</keyword>
<accession>A0A286U1Q1</accession>
<dbReference type="Pfam" id="PF03050">
    <property type="entry name" value="DDE_Tnp_IS66"/>
    <property type="match status" value="1"/>
</dbReference>
<evidence type="ECO:0000313" key="5">
    <source>
        <dbReference type="Proteomes" id="UP000218542"/>
    </source>
</evidence>
<evidence type="ECO:0000259" key="3">
    <source>
        <dbReference type="Pfam" id="PF13817"/>
    </source>
</evidence>
<feature type="domain" description="Transposase IS66 central" evidence="2">
    <location>
        <begin position="2"/>
        <end position="138"/>
    </location>
</feature>
<dbReference type="InterPro" id="IPR004291">
    <property type="entry name" value="Transposase_IS66_central"/>
</dbReference>
<feature type="compositionally biased region" description="Basic and acidic residues" evidence="1">
    <location>
        <begin position="175"/>
        <end position="188"/>
    </location>
</feature>
<dbReference type="PANTHER" id="PTHR33678">
    <property type="entry name" value="BLL1576 PROTEIN"/>
    <property type="match status" value="1"/>
</dbReference>
<evidence type="ECO:0000259" key="2">
    <source>
        <dbReference type="Pfam" id="PF03050"/>
    </source>
</evidence>
<dbReference type="EMBL" id="BAOS01000028">
    <property type="protein sequence ID" value="GAX62073.1"/>
    <property type="molecule type" value="Genomic_DNA"/>
</dbReference>
<name>A0A286U1Q1_9BACT</name>